<sequence length="374" mass="39441">MRTQQGSGDSAGRPRAWQRWALNIGATLGTLCLLMALCMFAFGLKPLIFASGSMGPEIPTGSLGLAVPVAMSEIVPGEIVSVLNSEGTRVTHRVVENGPSGLILKGDANPVEDLQPYVVETADQLLLSVPLLGYVISWFSQPWAFFVGGLLCAYLLYLAFGKRDFNSTSGTGDEKQRTGKRARNSKVSRQTDKAKRSFTCSVCLALIFSTTSLATLTLPKVESTQAAFNGIAVATTSPIRAGTLSSVPAPLTCKTTGGVLGAATSAEISWTAPSMPSGSRFAVRVETNQNDVKFLNLNSATKKVTFSPSLSLLGGIFGSAQTFKIRVLVVTTKDGAAVTEDGSNIGWSSPIADAQQQLIKYSPGILVLDSYSCV</sequence>
<feature type="region of interest" description="Disordered" evidence="1">
    <location>
        <begin position="168"/>
        <end position="190"/>
    </location>
</feature>
<accession>A0ABV9MQB6</accession>
<organism evidence="4 5">
    <name type="scientific">Glutamicibacter bergerei</name>
    <dbReference type="NCBI Taxonomy" id="256702"/>
    <lineage>
        <taxon>Bacteria</taxon>
        <taxon>Bacillati</taxon>
        <taxon>Actinomycetota</taxon>
        <taxon>Actinomycetes</taxon>
        <taxon>Micrococcales</taxon>
        <taxon>Micrococcaceae</taxon>
        <taxon>Glutamicibacter</taxon>
    </lineage>
</organism>
<comment type="caution">
    <text evidence="4">The sequence shown here is derived from an EMBL/GenBank/DDBJ whole genome shotgun (WGS) entry which is preliminary data.</text>
</comment>
<dbReference type="Proteomes" id="UP001595884">
    <property type="component" value="Unassembled WGS sequence"/>
</dbReference>
<dbReference type="PROSITE" id="PS50835">
    <property type="entry name" value="IG_LIKE"/>
    <property type="match status" value="1"/>
</dbReference>
<feature type="transmembrane region" description="Helical" evidence="2">
    <location>
        <begin position="198"/>
        <end position="218"/>
    </location>
</feature>
<dbReference type="InterPro" id="IPR019533">
    <property type="entry name" value="Peptidase_S26"/>
</dbReference>
<reference evidence="5" key="1">
    <citation type="journal article" date="2019" name="Int. J. Syst. Evol. Microbiol.">
        <title>The Global Catalogue of Microorganisms (GCM) 10K type strain sequencing project: providing services to taxonomists for standard genome sequencing and annotation.</title>
        <authorList>
            <consortium name="The Broad Institute Genomics Platform"/>
            <consortium name="The Broad Institute Genome Sequencing Center for Infectious Disease"/>
            <person name="Wu L."/>
            <person name="Ma J."/>
        </authorList>
    </citation>
    <scope>NUCLEOTIDE SEQUENCE [LARGE SCALE GENOMIC DNA]</scope>
    <source>
        <strain evidence="5">CGMCC 1.12849</strain>
    </source>
</reference>
<dbReference type="EMBL" id="JBHSHE010000055">
    <property type="protein sequence ID" value="MFC4716848.1"/>
    <property type="molecule type" value="Genomic_DNA"/>
</dbReference>
<dbReference type="CDD" id="cd06530">
    <property type="entry name" value="S26_SPase_I"/>
    <property type="match status" value="1"/>
</dbReference>
<evidence type="ECO:0000313" key="4">
    <source>
        <dbReference type="EMBL" id="MFC4716848.1"/>
    </source>
</evidence>
<evidence type="ECO:0000256" key="2">
    <source>
        <dbReference type="SAM" id="Phobius"/>
    </source>
</evidence>
<protein>
    <recommendedName>
        <fullName evidence="3">Ig-like domain-containing protein</fullName>
    </recommendedName>
</protein>
<keyword evidence="5" id="KW-1185">Reference proteome</keyword>
<evidence type="ECO:0000259" key="3">
    <source>
        <dbReference type="PROSITE" id="PS50835"/>
    </source>
</evidence>
<name>A0ABV9MQB6_9MICC</name>
<keyword evidence="2" id="KW-0812">Transmembrane</keyword>
<dbReference type="InterPro" id="IPR007110">
    <property type="entry name" value="Ig-like_dom"/>
</dbReference>
<feature type="transmembrane region" description="Helical" evidence="2">
    <location>
        <begin position="143"/>
        <end position="160"/>
    </location>
</feature>
<keyword evidence="2" id="KW-0472">Membrane</keyword>
<proteinExistence type="predicted"/>
<gene>
    <name evidence="4" type="ORF">ACFO7V_11970</name>
</gene>
<feature type="domain" description="Ig-like" evidence="3">
    <location>
        <begin position="219"/>
        <end position="270"/>
    </location>
</feature>
<evidence type="ECO:0000256" key="1">
    <source>
        <dbReference type="SAM" id="MobiDB-lite"/>
    </source>
</evidence>
<feature type="transmembrane region" description="Helical" evidence="2">
    <location>
        <begin position="20"/>
        <end position="44"/>
    </location>
</feature>
<dbReference type="RefSeq" id="WP_346059576.1">
    <property type="nucleotide sequence ID" value="NZ_BAAAVQ010000049.1"/>
</dbReference>
<evidence type="ECO:0000313" key="5">
    <source>
        <dbReference type="Proteomes" id="UP001595884"/>
    </source>
</evidence>
<keyword evidence="2" id="KW-1133">Transmembrane helix</keyword>